<keyword evidence="4 5" id="KW-0472">Membrane</keyword>
<evidence type="ECO:0000256" key="1">
    <source>
        <dbReference type="ARBA" id="ARBA00022475"/>
    </source>
</evidence>
<dbReference type="InterPro" id="IPR010899">
    <property type="entry name" value="UPF0344"/>
</dbReference>
<dbReference type="AlphaFoldDB" id="A0A9E8RUT9"/>
<dbReference type="RefSeq" id="WP_275416468.1">
    <property type="nucleotide sequence ID" value="NZ_CP106878.1"/>
</dbReference>
<gene>
    <name evidence="6" type="ORF">OE104_08510</name>
</gene>
<accession>A0A9E8RUT9</accession>
<keyword evidence="2 5" id="KW-0812">Transmembrane</keyword>
<evidence type="ECO:0000313" key="7">
    <source>
        <dbReference type="Proteomes" id="UP001164718"/>
    </source>
</evidence>
<protein>
    <submittedName>
        <fullName evidence="6">DUF1516 family protein</fullName>
    </submittedName>
</protein>
<evidence type="ECO:0000256" key="5">
    <source>
        <dbReference type="SAM" id="Phobius"/>
    </source>
</evidence>
<dbReference type="Pfam" id="PF07457">
    <property type="entry name" value="DUF1516"/>
    <property type="match status" value="1"/>
</dbReference>
<feature type="transmembrane region" description="Helical" evidence="5">
    <location>
        <begin position="95"/>
        <end position="116"/>
    </location>
</feature>
<name>A0A9E8RUT9_9BACI</name>
<feature type="transmembrane region" description="Helical" evidence="5">
    <location>
        <begin position="66"/>
        <end position="83"/>
    </location>
</feature>
<feature type="transmembrane region" description="Helical" evidence="5">
    <location>
        <begin position="6"/>
        <end position="24"/>
    </location>
</feature>
<sequence>MTHLHITTWVVTLILFFTFFIVQKGGNDNWIKGIKIALRVMYLFIIATGIYLFFQVDANIEYDIKMLAGILTISFMELILFFYKKGKPTKVYSLIFAALLIYTIYLGFRLPLGIYFY</sequence>
<organism evidence="6 7">
    <name type="scientific">Fervidibacillus albus</name>
    <dbReference type="NCBI Taxonomy" id="2980026"/>
    <lineage>
        <taxon>Bacteria</taxon>
        <taxon>Bacillati</taxon>
        <taxon>Bacillota</taxon>
        <taxon>Bacilli</taxon>
        <taxon>Bacillales</taxon>
        <taxon>Bacillaceae</taxon>
        <taxon>Fervidibacillus</taxon>
    </lineage>
</organism>
<feature type="transmembrane region" description="Helical" evidence="5">
    <location>
        <begin position="36"/>
        <end position="54"/>
    </location>
</feature>
<reference evidence="6" key="1">
    <citation type="submission" date="2022-09" db="EMBL/GenBank/DDBJ databases">
        <title>Complete Genomes of Fervidibacillus albus and Fervidibacillus halotolerans isolated from tidal flat sediments.</title>
        <authorList>
            <person name="Kwon K.K."/>
            <person name="Yang S.-H."/>
            <person name="Park M.J."/>
            <person name="Oh H.-M."/>
        </authorList>
    </citation>
    <scope>NUCLEOTIDE SEQUENCE</scope>
    <source>
        <strain evidence="6">MEBiC13591</strain>
    </source>
</reference>
<evidence type="ECO:0000313" key="6">
    <source>
        <dbReference type="EMBL" id="WAA08686.1"/>
    </source>
</evidence>
<dbReference type="EMBL" id="CP106878">
    <property type="protein sequence ID" value="WAA08686.1"/>
    <property type="molecule type" value="Genomic_DNA"/>
</dbReference>
<evidence type="ECO:0000256" key="4">
    <source>
        <dbReference type="ARBA" id="ARBA00023136"/>
    </source>
</evidence>
<keyword evidence="7" id="KW-1185">Reference proteome</keyword>
<keyword evidence="1" id="KW-1003">Cell membrane</keyword>
<proteinExistence type="predicted"/>
<dbReference type="KEGG" id="faf:OE104_08510"/>
<keyword evidence="3 5" id="KW-1133">Transmembrane helix</keyword>
<dbReference type="Proteomes" id="UP001164718">
    <property type="component" value="Chromosome"/>
</dbReference>
<evidence type="ECO:0000256" key="2">
    <source>
        <dbReference type="ARBA" id="ARBA00022692"/>
    </source>
</evidence>
<evidence type="ECO:0000256" key="3">
    <source>
        <dbReference type="ARBA" id="ARBA00022989"/>
    </source>
</evidence>